<organism evidence="3 4">
    <name type="scientific">Flavonifractor hominis</name>
    <dbReference type="NCBI Taxonomy" id="3133178"/>
    <lineage>
        <taxon>Bacteria</taxon>
        <taxon>Bacillati</taxon>
        <taxon>Bacillota</taxon>
        <taxon>Clostridia</taxon>
        <taxon>Eubacteriales</taxon>
        <taxon>Oscillospiraceae</taxon>
        <taxon>Flavonifractor</taxon>
    </lineage>
</organism>
<dbReference type="CDD" id="cd01948">
    <property type="entry name" value="EAL"/>
    <property type="match status" value="1"/>
</dbReference>
<dbReference type="InterPro" id="IPR001633">
    <property type="entry name" value="EAL_dom"/>
</dbReference>
<feature type="domain" description="GGDEF" evidence="2">
    <location>
        <begin position="155"/>
        <end position="279"/>
    </location>
</feature>
<dbReference type="Pfam" id="PF08447">
    <property type="entry name" value="PAS_3"/>
    <property type="match status" value="1"/>
</dbReference>
<dbReference type="SUPFAM" id="SSF55073">
    <property type="entry name" value="Nucleotide cyclase"/>
    <property type="match status" value="1"/>
</dbReference>
<dbReference type="InterPro" id="IPR050706">
    <property type="entry name" value="Cyclic-di-GMP_PDE-like"/>
</dbReference>
<comment type="caution">
    <text evidence="3">The sequence shown here is derived from an EMBL/GenBank/DDBJ whole genome shotgun (WGS) entry which is preliminary data.</text>
</comment>
<dbReference type="PANTHER" id="PTHR33121">
    <property type="entry name" value="CYCLIC DI-GMP PHOSPHODIESTERASE PDEF"/>
    <property type="match status" value="1"/>
</dbReference>
<dbReference type="PROSITE" id="PS50887">
    <property type="entry name" value="GGDEF"/>
    <property type="match status" value="1"/>
</dbReference>
<dbReference type="EMBL" id="JBBMFT010000003">
    <property type="protein sequence ID" value="MEQ2456256.1"/>
    <property type="molecule type" value="Genomic_DNA"/>
</dbReference>
<dbReference type="Gene3D" id="3.30.70.270">
    <property type="match status" value="1"/>
</dbReference>
<name>A0ABV1ENT4_9FIRM</name>
<dbReference type="InterPro" id="IPR013655">
    <property type="entry name" value="PAS_fold_3"/>
</dbReference>
<dbReference type="RefSeq" id="WP_349139843.1">
    <property type="nucleotide sequence ID" value="NZ_JBBMFT010000003.1"/>
</dbReference>
<dbReference type="InterPro" id="IPR035965">
    <property type="entry name" value="PAS-like_dom_sf"/>
</dbReference>
<sequence length="858" mass="97911">MGTVTTSEDHLLLSIDQFSESTGDYYLLFRCQSGIIHFSQNTKEVFDLFPQGESRCTLEQWRSIVTAVDLPKLKKLYEELLRGSRTCYTVNYRVRNRLGQTVWINSRGKCFLDASGRPDYVLGRLSVQSSPDRPDGAYHHAALRQELEQLRRAAREGFLLIMGVDNLRSINLKHGREFGDAVVRSLAEGIVDTVGNVEQIFHINGDSFAVVLPGAAADDVVCYFRSIQDKLRGQCTISGGSVPLLDYQVPESSVLIQYAESSLEAAKASGKNRLCFFSPEDYEKKLTALELREDLETAVRRGFAGFSLCYQPQVRSESFDLFGAEALLRFESARRGTVPPGEFIPILEESGLIYQVGLWVLQCALEQCRIWRAQFPSFHISVNMSYMQLYRAEIETDVLRILKASGLPGDALTIEVTESMQLQDYQHLNTIFSAWKQEGIGISVDDFGTGYSSLSWLKELTVDEIKIDRCFVSGVQNSAYNLRLISNMIELADSCHIRVCCEGVETPEELLALERLHPTLYQGSLFATPSVPDSFAHHYRSRQDLLRLSNAGQAAQYGQGTLEDASYFSPEKAELESALLDATEDILSLCDMQTHEIYYLNQAGQRLYGLRDYRGQKCYKVFRGMDTPCAFCPNEHLRQDSFYVWEDHNDYCGRHFLLKDKLLLLKGKKLRMEVAVDITKREYISQTTRERLEFAQTVAGYVEALARQTDYRHAVDQVLKSVGEFYRADRAYLFEPSPLHPGHWDNTFEWCDHQVLPQREHLQNVPPNALERWMRLFEQQRSILIYNLEPLQKTSPLEWQTLHQQGIQRLIAVPLLDNSQVIGFIGVDNPRRSIHDDSQARVLASFLVTRFRLEKAQQ</sequence>
<gene>
    <name evidence="3" type="ORF">WMO45_06950</name>
</gene>
<dbReference type="SUPFAM" id="SSF141868">
    <property type="entry name" value="EAL domain-like"/>
    <property type="match status" value="1"/>
</dbReference>
<dbReference type="SMART" id="SM00052">
    <property type="entry name" value="EAL"/>
    <property type="match status" value="1"/>
</dbReference>
<dbReference type="InterPro" id="IPR029787">
    <property type="entry name" value="Nucleotide_cyclase"/>
</dbReference>
<dbReference type="InterPro" id="IPR043128">
    <property type="entry name" value="Rev_trsase/Diguanyl_cyclase"/>
</dbReference>
<accession>A0ABV1ENT4</accession>
<dbReference type="Pfam" id="PF00990">
    <property type="entry name" value="GGDEF"/>
    <property type="match status" value="1"/>
</dbReference>
<dbReference type="InterPro" id="IPR035919">
    <property type="entry name" value="EAL_sf"/>
</dbReference>
<dbReference type="SUPFAM" id="SSF55781">
    <property type="entry name" value="GAF domain-like"/>
    <property type="match status" value="1"/>
</dbReference>
<dbReference type="SMART" id="SM00267">
    <property type="entry name" value="GGDEF"/>
    <property type="match status" value="1"/>
</dbReference>
<evidence type="ECO:0000259" key="1">
    <source>
        <dbReference type="PROSITE" id="PS50883"/>
    </source>
</evidence>
<evidence type="ECO:0000313" key="3">
    <source>
        <dbReference type="EMBL" id="MEQ2456256.1"/>
    </source>
</evidence>
<dbReference type="Gene3D" id="3.30.450.40">
    <property type="match status" value="1"/>
</dbReference>
<protein>
    <submittedName>
        <fullName evidence="3">EAL domain-containing protein</fullName>
    </submittedName>
</protein>
<dbReference type="Pfam" id="PF00563">
    <property type="entry name" value="EAL"/>
    <property type="match status" value="1"/>
</dbReference>
<dbReference type="NCBIfam" id="TIGR00254">
    <property type="entry name" value="GGDEF"/>
    <property type="match status" value="1"/>
</dbReference>
<dbReference type="PANTHER" id="PTHR33121:SF70">
    <property type="entry name" value="SIGNALING PROTEIN YKOW"/>
    <property type="match status" value="1"/>
</dbReference>
<dbReference type="Gene3D" id="3.30.450.20">
    <property type="entry name" value="PAS domain"/>
    <property type="match status" value="1"/>
</dbReference>
<dbReference type="Proteomes" id="UP001440599">
    <property type="component" value="Unassembled WGS sequence"/>
</dbReference>
<dbReference type="Pfam" id="PF01590">
    <property type="entry name" value="GAF"/>
    <property type="match status" value="1"/>
</dbReference>
<keyword evidence="4" id="KW-1185">Reference proteome</keyword>
<dbReference type="CDD" id="cd01949">
    <property type="entry name" value="GGDEF"/>
    <property type="match status" value="1"/>
</dbReference>
<evidence type="ECO:0000259" key="2">
    <source>
        <dbReference type="PROSITE" id="PS50887"/>
    </source>
</evidence>
<reference evidence="3 4" key="1">
    <citation type="submission" date="2024-03" db="EMBL/GenBank/DDBJ databases">
        <title>Human intestinal bacterial collection.</title>
        <authorList>
            <person name="Pauvert C."/>
            <person name="Hitch T.C.A."/>
            <person name="Clavel T."/>
        </authorList>
    </citation>
    <scope>NUCLEOTIDE SEQUENCE [LARGE SCALE GENOMIC DNA]</scope>
    <source>
        <strain evidence="3 4">CLA-AP-H34</strain>
    </source>
</reference>
<dbReference type="PROSITE" id="PS50883">
    <property type="entry name" value="EAL"/>
    <property type="match status" value="1"/>
</dbReference>
<dbReference type="InterPro" id="IPR029016">
    <property type="entry name" value="GAF-like_dom_sf"/>
</dbReference>
<dbReference type="InterPro" id="IPR003018">
    <property type="entry name" value="GAF"/>
</dbReference>
<dbReference type="InterPro" id="IPR000160">
    <property type="entry name" value="GGDEF_dom"/>
</dbReference>
<dbReference type="Gene3D" id="3.20.20.450">
    <property type="entry name" value="EAL domain"/>
    <property type="match status" value="1"/>
</dbReference>
<proteinExistence type="predicted"/>
<feature type="domain" description="EAL" evidence="1">
    <location>
        <begin position="288"/>
        <end position="543"/>
    </location>
</feature>
<evidence type="ECO:0000313" key="4">
    <source>
        <dbReference type="Proteomes" id="UP001440599"/>
    </source>
</evidence>
<dbReference type="SUPFAM" id="SSF55785">
    <property type="entry name" value="PYP-like sensor domain (PAS domain)"/>
    <property type="match status" value="1"/>
</dbReference>